<gene>
    <name evidence="2" type="ORF">EZS27_013579</name>
</gene>
<dbReference type="EMBL" id="SNRY01000620">
    <property type="protein sequence ID" value="KAA6338406.1"/>
    <property type="molecule type" value="Genomic_DNA"/>
</dbReference>
<organism evidence="2">
    <name type="scientific">termite gut metagenome</name>
    <dbReference type="NCBI Taxonomy" id="433724"/>
    <lineage>
        <taxon>unclassified sequences</taxon>
        <taxon>metagenomes</taxon>
        <taxon>organismal metagenomes</taxon>
    </lineage>
</organism>
<dbReference type="Gene3D" id="3.30.420.10">
    <property type="entry name" value="Ribonuclease H-like superfamily/Ribonuclease H"/>
    <property type="match status" value="1"/>
</dbReference>
<dbReference type="InterPro" id="IPR036397">
    <property type="entry name" value="RNaseH_sf"/>
</dbReference>
<name>A0A5J4RWS0_9ZZZZ</name>
<reference evidence="2" key="1">
    <citation type="submission" date="2019-03" db="EMBL/GenBank/DDBJ databases">
        <title>Single cell metagenomics reveals metabolic interactions within the superorganism composed of flagellate Streblomastix strix and complex community of Bacteroidetes bacteria on its surface.</title>
        <authorList>
            <person name="Treitli S.C."/>
            <person name="Kolisko M."/>
            <person name="Husnik F."/>
            <person name="Keeling P."/>
            <person name="Hampl V."/>
        </authorList>
    </citation>
    <scope>NUCLEOTIDE SEQUENCE</scope>
    <source>
        <strain evidence="2">STM</strain>
    </source>
</reference>
<evidence type="ECO:0000313" key="2">
    <source>
        <dbReference type="EMBL" id="KAA6338406.1"/>
    </source>
</evidence>
<dbReference type="InterPro" id="IPR012337">
    <property type="entry name" value="RNaseH-like_sf"/>
</dbReference>
<dbReference type="Pfam" id="PF13358">
    <property type="entry name" value="DDE_3"/>
    <property type="match status" value="1"/>
</dbReference>
<dbReference type="InterPro" id="IPR047655">
    <property type="entry name" value="Transpos_IS630-like"/>
</dbReference>
<feature type="domain" description="Tc1-like transposase DDE" evidence="1">
    <location>
        <begin position="175"/>
        <end position="309"/>
    </location>
</feature>
<proteinExistence type="predicted"/>
<dbReference type="NCBIfam" id="NF033545">
    <property type="entry name" value="transpos_IS630"/>
    <property type="match status" value="1"/>
</dbReference>
<dbReference type="InterPro" id="IPR038717">
    <property type="entry name" value="Tc1-like_DDE_dom"/>
</dbReference>
<accession>A0A5J4RWS0</accession>
<comment type="caution">
    <text evidence="2">The sequence shown here is derived from an EMBL/GenBank/DDBJ whole genome shotgun (WGS) entry which is preliminary data.</text>
</comment>
<dbReference type="AlphaFoldDB" id="A0A5J4RWS0"/>
<dbReference type="GO" id="GO:0003676">
    <property type="term" value="F:nucleic acid binding"/>
    <property type="evidence" value="ECO:0007669"/>
    <property type="project" value="InterPro"/>
</dbReference>
<sequence length="353" mass="40595">CSMLIQMNLSEEEIRNLNYKRFREADPLVQKRLHAVYLKSQISLSNESIGVILDAHRNSVDRWIHTCLKSGLSGLISLNDASRKSELESYKEMIKENTSEDYIQTIREFSHRIFTLTGVSGGLTQVRKFIRKTGFNHLRSGHIPAKANSEKQREWKEKILEPAVEESEKGNCYLFFCDAAHFVLAPFTGKVWSLTRKFVKASAGRNRINVPGAVNALTKEVITLINATFIDADVIIQFFHQLKETHRDKPIKIVLDNAKYQHCKAVVEVAGNLGTELLFLPPYSPNLNIIERLWKFTKKKILYGKYYDTPHKFHEAIREFFDTVCIKYESELKSLLTLNFQLFDNANAQNHAA</sequence>
<feature type="non-terminal residue" evidence="2">
    <location>
        <position position="1"/>
    </location>
</feature>
<protein>
    <recommendedName>
        <fullName evidence="1">Tc1-like transposase DDE domain-containing protein</fullName>
    </recommendedName>
</protein>
<dbReference type="SUPFAM" id="SSF53098">
    <property type="entry name" value="Ribonuclease H-like"/>
    <property type="match status" value="1"/>
</dbReference>
<evidence type="ECO:0000259" key="1">
    <source>
        <dbReference type="Pfam" id="PF13358"/>
    </source>
</evidence>